<evidence type="ECO:0008006" key="3">
    <source>
        <dbReference type="Google" id="ProtNLM"/>
    </source>
</evidence>
<dbReference type="Gene3D" id="3.40.50.620">
    <property type="entry name" value="HUPs"/>
    <property type="match status" value="1"/>
</dbReference>
<dbReference type="SUPFAM" id="SSF52402">
    <property type="entry name" value="Adenine nucleotide alpha hydrolases-like"/>
    <property type="match status" value="1"/>
</dbReference>
<evidence type="ECO:0000313" key="1">
    <source>
        <dbReference type="EMBL" id="KAJ0986885.1"/>
    </source>
</evidence>
<gene>
    <name evidence="1" type="ORF">J5N97_005241</name>
</gene>
<dbReference type="CDD" id="cd01989">
    <property type="entry name" value="USP_STK_Ubox_N"/>
    <property type="match status" value="1"/>
</dbReference>
<name>A0A9D5D7N8_9LILI</name>
<dbReference type="InterPro" id="IPR014729">
    <property type="entry name" value="Rossmann-like_a/b/a_fold"/>
</dbReference>
<dbReference type="AlphaFoldDB" id="A0A9D5D7N8"/>
<comment type="caution">
    <text evidence="1">The sequence shown here is derived from an EMBL/GenBank/DDBJ whole genome shotgun (WGS) entry which is preliminary data.</text>
</comment>
<proteinExistence type="predicted"/>
<reference evidence="1" key="1">
    <citation type="submission" date="2021-03" db="EMBL/GenBank/DDBJ databases">
        <authorList>
            <person name="Li Z."/>
            <person name="Yang C."/>
        </authorList>
    </citation>
    <scope>NUCLEOTIDE SEQUENCE</scope>
    <source>
        <strain evidence="1">Dzin_1.0</strain>
        <tissue evidence="1">Leaf</tissue>
    </source>
</reference>
<keyword evidence="2" id="KW-1185">Reference proteome</keyword>
<dbReference type="OrthoDB" id="1654852at2759"/>
<sequence length="218" mass="24178">MGSTSVWEIEEEFSNGVIGMSSHGGTPSTINGRGGCEDVYVAVGKRSSSMDALSWALKHLVKPSSFLYLIHVFPEVHHVPTPLGLVPKSHVSPQQLETYMGQQRVKRREMLQKFLSLCQANGVQVDTILIESDLISKAVIDLIAVLHIKRLIVGTNKSSIRKLKGSSKAEQIHKSALHYCEDFSSQCTEYHSELHLSEFLHASQDLELGIFHLNSNTI</sequence>
<dbReference type="Proteomes" id="UP001085076">
    <property type="component" value="Miscellaneous, Linkage group lg01"/>
</dbReference>
<accession>A0A9D5D7N8</accession>
<dbReference type="EMBL" id="JAGGNH010000001">
    <property type="protein sequence ID" value="KAJ0986885.1"/>
    <property type="molecule type" value="Genomic_DNA"/>
</dbReference>
<evidence type="ECO:0000313" key="2">
    <source>
        <dbReference type="Proteomes" id="UP001085076"/>
    </source>
</evidence>
<reference evidence="1" key="2">
    <citation type="journal article" date="2022" name="Hortic Res">
        <title>The genome of Dioscorea zingiberensis sheds light on the biosynthesis, origin and evolution of the medicinally important diosgenin saponins.</title>
        <authorList>
            <person name="Li Y."/>
            <person name="Tan C."/>
            <person name="Li Z."/>
            <person name="Guo J."/>
            <person name="Li S."/>
            <person name="Chen X."/>
            <person name="Wang C."/>
            <person name="Dai X."/>
            <person name="Yang H."/>
            <person name="Song W."/>
            <person name="Hou L."/>
            <person name="Xu J."/>
            <person name="Tong Z."/>
            <person name="Xu A."/>
            <person name="Yuan X."/>
            <person name="Wang W."/>
            <person name="Yang Q."/>
            <person name="Chen L."/>
            <person name="Sun Z."/>
            <person name="Wang K."/>
            <person name="Pan B."/>
            <person name="Chen J."/>
            <person name="Bao Y."/>
            <person name="Liu F."/>
            <person name="Qi X."/>
            <person name="Gang D.R."/>
            <person name="Wen J."/>
            <person name="Li J."/>
        </authorList>
    </citation>
    <scope>NUCLEOTIDE SEQUENCE</scope>
    <source>
        <strain evidence="1">Dzin_1.0</strain>
    </source>
</reference>
<protein>
    <recommendedName>
        <fullName evidence="3">UspA domain-containing protein</fullName>
    </recommendedName>
</protein>
<organism evidence="1 2">
    <name type="scientific">Dioscorea zingiberensis</name>
    <dbReference type="NCBI Taxonomy" id="325984"/>
    <lineage>
        <taxon>Eukaryota</taxon>
        <taxon>Viridiplantae</taxon>
        <taxon>Streptophyta</taxon>
        <taxon>Embryophyta</taxon>
        <taxon>Tracheophyta</taxon>
        <taxon>Spermatophyta</taxon>
        <taxon>Magnoliopsida</taxon>
        <taxon>Liliopsida</taxon>
        <taxon>Dioscoreales</taxon>
        <taxon>Dioscoreaceae</taxon>
        <taxon>Dioscorea</taxon>
    </lineage>
</organism>
<dbReference type="PANTHER" id="PTHR47382:SF3">
    <property type="entry name" value="ADENINE NUCLEOTIDE ALPHA HYDROLASES-LIKE SUPERFAMILY PROTEIN"/>
    <property type="match status" value="1"/>
</dbReference>
<dbReference type="PANTHER" id="PTHR47382">
    <property type="entry name" value="U-BOX DOMAIN-CONTAINING PROTEIN 52-LIKE"/>
    <property type="match status" value="1"/>
</dbReference>